<protein>
    <submittedName>
        <fullName evidence="2">Uncharacterized protein</fullName>
    </submittedName>
</protein>
<evidence type="ECO:0000256" key="1">
    <source>
        <dbReference type="SAM" id="SignalP"/>
    </source>
</evidence>
<keyword evidence="1" id="KW-0732">Signal</keyword>
<dbReference type="PROSITE" id="PS51257">
    <property type="entry name" value="PROKAR_LIPOPROTEIN"/>
    <property type="match status" value="1"/>
</dbReference>
<reference evidence="2 3" key="1">
    <citation type="submission" date="2018-06" db="EMBL/GenBank/DDBJ databases">
        <authorList>
            <consortium name="Pathogen Informatics"/>
            <person name="Doyle S."/>
        </authorList>
    </citation>
    <scope>NUCLEOTIDE SEQUENCE [LARGE SCALE GENOMIC DNA]</scope>
    <source>
        <strain evidence="2 3">NCTC10038</strain>
    </source>
</reference>
<proteinExistence type="predicted"/>
<gene>
    <name evidence="2" type="ORF">NCTC10038_00933</name>
</gene>
<feature type="chain" id="PRO_5032926591" evidence="1">
    <location>
        <begin position="31"/>
        <end position="191"/>
    </location>
</feature>
<accession>A0A8B4I3C2</accession>
<dbReference type="Proteomes" id="UP000248640">
    <property type="component" value="Chromosome 1"/>
</dbReference>
<organism evidence="2 3">
    <name type="scientific">Pseudomonas fluorescens</name>
    <dbReference type="NCBI Taxonomy" id="294"/>
    <lineage>
        <taxon>Bacteria</taxon>
        <taxon>Pseudomonadati</taxon>
        <taxon>Pseudomonadota</taxon>
        <taxon>Gammaproteobacteria</taxon>
        <taxon>Pseudomonadales</taxon>
        <taxon>Pseudomonadaceae</taxon>
        <taxon>Pseudomonas</taxon>
    </lineage>
</organism>
<evidence type="ECO:0000313" key="2">
    <source>
        <dbReference type="EMBL" id="SQF89550.1"/>
    </source>
</evidence>
<name>A0A8B4I3C2_PSEFL</name>
<feature type="signal peptide" evidence="1">
    <location>
        <begin position="1"/>
        <end position="30"/>
    </location>
</feature>
<dbReference type="GeneID" id="61636932"/>
<dbReference type="AlphaFoldDB" id="A0A8B4I3C2"/>
<dbReference type="EMBL" id="LS483372">
    <property type="protein sequence ID" value="SQF89550.1"/>
    <property type="molecule type" value="Genomic_DNA"/>
</dbReference>
<dbReference type="RefSeq" id="WP_084375867.1">
    <property type="nucleotide sequence ID" value="NZ_CBCRXZ010000044.1"/>
</dbReference>
<evidence type="ECO:0000313" key="3">
    <source>
        <dbReference type="Proteomes" id="UP000248640"/>
    </source>
</evidence>
<sequence>MYFSKLHLALFKYLLLLFSMLALGCNYARAESCEVRVDQPIVDFGHIRNPSSLAALDTLNLYPLGIRHISLNGTCRSTSKMVLAVSGGSEAGHFKFADGGQMRLRLYDALLDGRAVDLALIRTVGDVPELIAPSVVVLPGNMFVPFSGGLAAEGTLLTLQVEVSPGIPMREFKTVDTKIISGDVSFRIGQY</sequence>